<proteinExistence type="predicted"/>
<evidence type="ECO:0000313" key="2">
    <source>
        <dbReference type="EMBL" id="GLR64408.1"/>
    </source>
</evidence>
<dbReference type="RefSeq" id="WP_027851920.1">
    <property type="nucleotide sequence ID" value="NZ_BSOR01000029.1"/>
</dbReference>
<keyword evidence="1" id="KW-0812">Transmembrane</keyword>
<evidence type="ECO:0000313" key="3">
    <source>
        <dbReference type="Proteomes" id="UP001156682"/>
    </source>
</evidence>
<keyword evidence="3" id="KW-1185">Reference proteome</keyword>
<keyword evidence="1" id="KW-0472">Membrane</keyword>
<accession>A0ABQ5ZZ92</accession>
<organism evidence="2 3">
    <name type="scientific">Marinospirillum insulare</name>
    <dbReference type="NCBI Taxonomy" id="217169"/>
    <lineage>
        <taxon>Bacteria</taxon>
        <taxon>Pseudomonadati</taxon>
        <taxon>Pseudomonadota</taxon>
        <taxon>Gammaproteobacteria</taxon>
        <taxon>Oceanospirillales</taxon>
        <taxon>Oceanospirillaceae</taxon>
        <taxon>Marinospirillum</taxon>
    </lineage>
</organism>
<protein>
    <submittedName>
        <fullName evidence="2">Uncharacterized protein</fullName>
    </submittedName>
</protein>
<evidence type="ECO:0000256" key="1">
    <source>
        <dbReference type="SAM" id="Phobius"/>
    </source>
</evidence>
<gene>
    <name evidence="2" type="ORF">GCM10007878_18460</name>
</gene>
<dbReference type="EMBL" id="BSOR01000029">
    <property type="protein sequence ID" value="GLR64408.1"/>
    <property type="molecule type" value="Genomic_DNA"/>
</dbReference>
<reference evidence="3" key="1">
    <citation type="journal article" date="2019" name="Int. J. Syst. Evol. Microbiol.">
        <title>The Global Catalogue of Microorganisms (GCM) 10K type strain sequencing project: providing services to taxonomists for standard genome sequencing and annotation.</title>
        <authorList>
            <consortium name="The Broad Institute Genomics Platform"/>
            <consortium name="The Broad Institute Genome Sequencing Center for Infectious Disease"/>
            <person name="Wu L."/>
            <person name="Ma J."/>
        </authorList>
    </citation>
    <scope>NUCLEOTIDE SEQUENCE [LARGE SCALE GENOMIC DNA]</scope>
    <source>
        <strain evidence="3">NBRC 100033</strain>
    </source>
</reference>
<keyword evidence="1" id="KW-1133">Transmembrane helix</keyword>
<feature type="transmembrane region" description="Helical" evidence="1">
    <location>
        <begin position="20"/>
        <end position="42"/>
    </location>
</feature>
<sequence>MNPIQNPETYLGYPVFLWEGAITLASTLLAGLLIAFVTTFYLKKKDERTRVAGVILEKRVNAQQEILQFMETHTQKSEMYQSDASKVRELIIKLDMELPYDPHIQYADIFTSVEKFREFALGKQGFEGLLEKHKLWLDTNVRQHLVLMQGYFASINAMLISFNRVPLPKGIVLNEKDFNLLGNKLLVILGAVLDEEFNYLVIQLEALLVGSIYKLDLTRPKAGVFAKRRASKVLKRTEKFLYHETLLGDYIRELPIIIILLVMAYKKIPITEEEAMDYYMQAANTSITDKHRSLL</sequence>
<comment type="caution">
    <text evidence="2">The sequence shown here is derived from an EMBL/GenBank/DDBJ whole genome shotgun (WGS) entry which is preliminary data.</text>
</comment>
<name>A0ABQ5ZZ92_9GAMM</name>
<dbReference type="Proteomes" id="UP001156682">
    <property type="component" value="Unassembled WGS sequence"/>
</dbReference>